<comment type="caution">
    <text evidence="3">The sequence shown here is derived from an EMBL/GenBank/DDBJ whole genome shotgun (WGS) entry which is preliminary data.</text>
</comment>
<evidence type="ECO:0000313" key="4">
    <source>
        <dbReference type="Proteomes" id="UP000467841"/>
    </source>
</evidence>
<dbReference type="InterPro" id="IPR012337">
    <property type="entry name" value="RNaseH-like_sf"/>
</dbReference>
<gene>
    <name evidence="3" type="ORF">MERR_LOCUS30563</name>
</gene>
<accession>A0A6D2JVH7</accession>
<dbReference type="GO" id="GO:0003676">
    <property type="term" value="F:nucleic acid binding"/>
    <property type="evidence" value="ECO:0007669"/>
    <property type="project" value="InterPro"/>
</dbReference>
<feature type="domain" description="RNase H type-1" evidence="2">
    <location>
        <begin position="433"/>
        <end position="563"/>
    </location>
</feature>
<dbReference type="PROSITE" id="PS50879">
    <property type="entry name" value="RNASE_H_1"/>
    <property type="match status" value="1"/>
</dbReference>
<dbReference type="CDD" id="cd06222">
    <property type="entry name" value="RNase_H_like"/>
    <property type="match status" value="1"/>
</dbReference>
<dbReference type="PANTHER" id="PTHR31973">
    <property type="entry name" value="POLYPROTEIN, PUTATIVE-RELATED"/>
    <property type="match status" value="1"/>
</dbReference>
<dbReference type="EMBL" id="CACVBM020001275">
    <property type="protein sequence ID" value="CAA7043328.1"/>
    <property type="molecule type" value="Genomic_DNA"/>
</dbReference>
<dbReference type="Pfam" id="PF03108">
    <property type="entry name" value="DBD_Tnp_Mut"/>
    <property type="match status" value="1"/>
</dbReference>
<dbReference type="InterPro" id="IPR018289">
    <property type="entry name" value="MULE_transposase_dom"/>
</dbReference>
<sequence length="1242" mass="141703">MAGWKVRVLSTAGRLTLAKSVLASIPVHSMGTILLPKATMAKLDQLSRSFLWGSNGGTKKQHLVAWERVCLPKWEGGLGLRPAGSMNIAMIAKVGWRLLQDHTSLWARVLRSKYKLGEALTGNWIVKKNHWSSTWKSIMVGIREVIFQGQGWVVGDGKSIKFWTDRWVSDQPLVDTTRAELPENYETLTVRDLWQEGTGWIWDKILPFVSDNTRLEFLSLVVDTVTGATDRISWLLSPSGEFLVRSAYILLTRNECPRQSMESFFSRIWSVMAPERVRFFLWLVGKQCVMTNAERKRRHLCDSDICPVCKGGVETLIHIIRDCPAMQGIWTRLVPARKQHEFFMKPLLPWLYENLGEDGVTFGVPWSTLFGMSIWWGWKWRCGNLFGENGKCRDRVRFLKDLAKEVLTVSEACLTQNPKPLREERMIRWIQPQTGWVKLNTDGASRGNPGSAAADGVLRNNYGEWCGGFALHIGRCTAPVAELWGVYYGLCFAWDRKIVKLEVEIDSELVVGFLTTGIGSSHPLSFLVHLCHGFIKRDWEVRISHVYREANHLADGLANYAFTLALGLHSFVEAPRDVISILQDDVLGSAYPRNRISLESGIDVEFSYLPRGLINDAISPRVVISNDRQVQNFVGYIRKQESKQLCLTLKDPKENSGVHIDGNGDHGGVPPTDGLSHVKDEIKKGKMILKEINDEEEVLSQKEIEYDYQFRGALMEAVKIKQEFRSKSLLKSTFEILAMKHNFDYIVLKSDTSFWTARCVVKECNWRVRAVSLKGTTMFVITKYVGEHTCAPSGKAKIGRTASAKTIGNLIMQKYEGVKEGPKPNDIIQLMRIEHRCKISYDLAWEAREFAVNYVRGIPEESYAKIPRYLHMLKEANPGTHTAFKTDPDGSFRYMFISFGQSIRGFYKAMRRVIVIDGTFLKNKYKGTLLVATALDGNSNLYPLAFGVVDSENDLSWEWFLRQLHVVIEDDYDLAFISDRNLSIGRLLPIVYQRATHGICIHHLLNNVISYLHGKGVAALVAKASKAYRIADFQTMMTDIVKNRPDVGKYLVKADVRKWARCLFVGYRYDVRTTNPAESLNSALRSPREFPVIPLLDSIREMLTRWFFKRRTLSSKHTHPLTLLLRRRLQEGRKRACDPRAIFAIGKQPHEFTDELWKTELWRVGYEEAVNPIGVPEDAWSVPQVVDEEIVSCPESRRAAGRRRKRRFESVEDKIRSQQRKTHKCSRCDNSGHNRATCDMPI</sequence>
<dbReference type="Pfam" id="PF13456">
    <property type="entry name" value="RVT_3"/>
    <property type="match status" value="1"/>
</dbReference>
<dbReference type="InterPro" id="IPR026960">
    <property type="entry name" value="RVT-Znf"/>
</dbReference>
<dbReference type="InterPro" id="IPR036397">
    <property type="entry name" value="RNaseH_sf"/>
</dbReference>
<reference evidence="3" key="1">
    <citation type="submission" date="2020-01" db="EMBL/GenBank/DDBJ databases">
        <authorList>
            <person name="Mishra B."/>
        </authorList>
    </citation>
    <scope>NUCLEOTIDE SEQUENCE [LARGE SCALE GENOMIC DNA]</scope>
</reference>
<proteinExistence type="predicted"/>
<dbReference type="Proteomes" id="UP000467841">
    <property type="component" value="Unassembled WGS sequence"/>
</dbReference>
<evidence type="ECO:0000259" key="2">
    <source>
        <dbReference type="PROSITE" id="PS50879"/>
    </source>
</evidence>
<feature type="region of interest" description="Disordered" evidence="1">
    <location>
        <begin position="657"/>
        <end position="676"/>
    </location>
</feature>
<dbReference type="Pfam" id="PF13966">
    <property type="entry name" value="zf-RVT"/>
    <property type="match status" value="1"/>
</dbReference>
<dbReference type="Pfam" id="PF10551">
    <property type="entry name" value="MULE"/>
    <property type="match status" value="1"/>
</dbReference>
<dbReference type="OrthoDB" id="1103247at2759"/>
<dbReference type="Gene3D" id="3.30.420.10">
    <property type="entry name" value="Ribonuclease H-like superfamily/Ribonuclease H"/>
    <property type="match status" value="1"/>
</dbReference>
<dbReference type="PANTHER" id="PTHR31973:SF187">
    <property type="entry name" value="MUTATOR TRANSPOSASE MUDRA PROTEIN"/>
    <property type="match status" value="1"/>
</dbReference>
<protein>
    <recommendedName>
        <fullName evidence="2">RNase H type-1 domain-containing protein</fullName>
    </recommendedName>
</protein>
<name>A0A6D2JVH7_9BRAS</name>
<dbReference type="InterPro" id="IPR044730">
    <property type="entry name" value="RNase_H-like_dom_plant"/>
</dbReference>
<dbReference type="AlphaFoldDB" id="A0A6D2JVH7"/>
<dbReference type="InterPro" id="IPR004332">
    <property type="entry name" value="Transposase_MuDR"/>
</dbReference>
<evidence type="ECO:0000256" key="1">
    <source>
        <dbReference type="SAM" id="MobiDB-lite"/>
    </source>
</evidence>
<dbReference type="GO" id="GO:0004523">
    <property type="term" value="F:RNA-DNA hybrid ribonuclease activity"/>
    <property type="evidence" value="ECO:0007669"/>
    <property type="project" value="InterPro"/>
</dbReference>
<keyword evidence="4" id="KW-1185">Reference proteome</keyword>
<evidence type="ECO:0000313" key="3">
    <source>
        <dbReference type="EMBL" id="CAA7043328.1"/>
    </source>
</evidence>
<dbReference type="SUPFAM" id="SSF53098">
    <property type="entry name" value="Ribonuclease H-like"/>
    <property type="match status" value="1"/>
</dbReference>
<dbReference type="InterPro" id="IPR002156">
    <property type="entry name" value="RNaseH_domain"/>
</dbReference>
<organism evidence="3 4">
    <name type="scientific">Microthlaspi erraticum</name>
    <dbReference type="NCBI Taxonomy" id="1685480"/>
    <lineage>
        <taxon>Eukaryota</taxon>
        <taxon>Viridiplantae</taxon>
        <taxon>Streptophyta</taxon>
        <taxon>Embryophyta</taxon>
        <taxon>Tracheophyta</taxon>
        <taxon>Spermatophyta</taxon>
        <taxon>Magnoliopsida</taxon>
        <taxon>eudicotyledons</taxon>
        <taxon>Gunneridae</taxon>
        <taxon>Pentapetalae</taxon>
        <taxon>rosids</taxon>
        <taxon>malvids</taxon>
        <taxon>Brassicales</taxon>
        <taxon>Brassicaceae</taxon>
        <taxon>Coluteocarpeae</taxon>
        <taxon>Microthlaspi</taxon>
    </lineage>
</organism>